<dbReference type="PANTHER" id="PTHR12598:SF0">
    <property type="entry name" value="COPPER HOMEOSTASIS PROTEIN CUTC HOMOLOG"/>
    <property type="match status" value="1"/>
</dbReference>
<proteinExistence type="evidence at transcript level"/>
<dbReference type="GO" id="GO:0005507">
    <property type="term" value="F:copper ion binding"/>
    <property type="evidence" value="ECO:0007669"/>
    <property type="project" value="TreeGrafter"/>
</dbReference>
<protein>
    <recommendedName>
        <fullName evidence="2">Copper homeostasis protein cutC homolog</fullName>
    </recommendedName>
</protein>
<reference evidence="3" key="1">
    <citation type="submission" date="2016-02" db="EMBL/GenBank/DDBJ databases">
        <title>RNAseq analyses of the midgut from blood- or serum-fed Ixodes ricinus ticks.</title>
        <authorList>
            <person name="Perner J."/>
            <person name="Provaznik J."/>
            <person name="Schrenkova J."/>
            <person name="Urbanova V."/>
            <person name="Ribeiro J.M."/>
            <person name="Kopacek P."/>
        </authorList>
    </citation>
    <scope>NUCLEOTIDE SEQUENCE</scope>
    <source>
        <tissue evidence="3">Gut</tissue>
    </source>
</reference>
<accession>A0A131Y920</accession>
<dbReference type="FunFam" id="3.20.20.380:FF:000001">
    <property type="entry name" value="Copper homeostasis protein CutC"/>
    <property type="match status" value="1"/>
</dbReference>
<comment type="similarity">
    <text evidence="1">Belongs to the CutC family.</text>
</comment>
<name>A0A131Y920_IXORI</name>
<dbReference type="InterPro" id="IPR005627">
    <property type="entry name" value="CutC-like"/>
</dbReference>
<dbReference type="AlphaFoldDB" id="A0A131Y920"/>
<dbReference type="Pfam" id="PF03932">
    <property type="entry name" value="CutC"/>
    <property type="match status" value="1"/>
</dbReference>
<sequence length="251" mass="26339">MQCPQVEVEICVDGVGSARNAAAGGATRLELCAGLALGGLSPSLGTLVTIKALVKLPVFVLVRPRAGDFCYSCDEVDLMEKDVTLFREHGADGIVLGALTRDGDVDKDICQRLIAAAKPLPVTFHRAFDLAAKPLEALEDIVALGCCRLLTSGQASSVDQGLPLLQKLAEQCRGRITLMPGGGVREDNLAALLRATGVRAVHASASRPAVPAQGTRALSLGSASQDQSWLECSVERVRQLVVIAAEFTPSQ</sequence>
<dbReference type="EMBL" id="GEFM01000027">
    <property type="protein sequence ID" value="JAP75769.1"/>
    <property type="molecule type" value="mRNA"/>
</dbReference>
<dbReference type="Gene3D" id="3.20.20.380">
    <property type="entry name" value="Copper homeostasis (CutC) domain"/>
    <property type="match status" value="1"/>
</dbReference>
<dbReference type="InterPro" id="IPR036822">
    <property type="entry name" value="CutC-like_dom_sf"/>
</dbReference>
<dbReference type="PANTHER" id="PTHR12598">
    <property type="entry name" value="COPPER HOMEOSTASIS PROTEIN CUTC"/>
    <property type="match status" value="1"/>
</dbReference>
<evidence type="ECO:0000313" key="3">
    <source>
        <dbReference type="EMBL" id="JAP75769.1"/>
    </source>
</evidence>
<dbReference type="HAMAP" id="MF_00795">
    <property type="entry name" value="CutC"/>
    <property type="match status" value="1"/>
</dbReference>
<dbReference type="SUPFAM" id="SSF110395">
    <property type="entry name" value="CutC-like"/>
    <property type="match status" value="1"/>
</dbReference>
<evidence type="ECO:0000256" key="2">
    <source>
        <dbReference type="ARBA" id="ARBA00019014"/>
    </source>
</evidence>
<evidence type="ECO:0000256" key="1">
    <source>
        <dbReference type="ARBA" id="ARBA00007768"/>
    </source>
</evidence>
<organism evidence="3">
    <name type="scientific">Ixodes ricinus</name>
    <name type="common">Common tick</name>
    <name type="synonym">Acarus ricinus</name>
    <dbReference type="NCBI Taxonomy" id="34613"/>
    <lineage>
        <taxon>Eukaryota</taxon>
        <taxon>Metazoa</taxon>
        <taxon>Ecdysozoa</taxon>
        <taxon>Arthropoda</taxon>
        <taxon>Chelicerata</taxon>
        <taxon>Arachnida</taxon>
        <taxon>Acari</taxon>
        <taxon>Parasitiformes</taxon>
        <taxon>Ixodida</taxon>
        <taxon>Ixodoidea</taxon>
        <taxon>Ixodidae</taxon>
        <taxon>Ixodinae</taxon>
        <taxon>Ixodes</taxon>
    </lineage>
</organism>